<organism evidence="1 2">
    <name type="scientific">Nephila pilipes</name>
    <name type="common">Giant wood spider</name>
    <name type="synonym">Nephila maculata</name>
    <dbReference type="NCBI Taxonomy" id="299642"/>
    <lineage>
        <taxon>Eukaryota</taxon>
        <taxon>Metazoa</taxon>
        <taxon>Ecdysozoa</taxon>
        <taxon>Arthropoda</taxon>
        <taxon>Chelicerata</taxon>
        <taxon>Arachnida</taxon>
        <taxon>Araneae</taxon>
        <taxon>Araneomorphae</taxon>
        <taxon>Entelegynae</taxon>
        <taxon>Araneoidea</taxon>
        <taxon>Nephilidae</taxon>
        <taxon>Nephila</taxon>
    </lineage>
</organism>
<accession>A0A8X6NLG0</accession>
<dbReference type="Proteomes" id="UP000887013">
    <property type="component" value="Unassembled WGS sequence"/>
</dbReference>
<evidence type="ECO:0000313" key="1">
    <source>
        <dbReference type="EMBL" id="GFT19123.1"/>
    </source>
</evidence>
<dbReference type="EMBL" id="BMAW01059014">
    <property type="protein sequence ID" value="GFT19123.1"/>
    <property type="molecule type" value="Genomic_DNA"/>
</dbReference>
<evidence type="ECO:0000313" key="2">
    <source>
        <dbReference type="Proteomes" id="UP000887013"/>
    </source>
</evidence>
<reference evidence="1" key="1">
    <citation type="submission" date="2020-08" db="EMBL/GenBank/DDBJ databases">
        <title>Multicomponent nature underlies the extraordinary mechanical properties of spider dragline silk.</title>
        <authorList>
            <person name="Kono N."/>
            <person name="Nakamura H."/>
            <person name="Mori M."/>
            <person name="Yoshida Y."/>
            <person name="Ohtoshi R."/>
            <person name="Malay A.D."/>
            <person name="Moran D.A.P."/>
            <person name="Tomita M."/>
            <person name="Numata K."/>
            <person name="Arakawa K."/>
        </authorList>
    </citation>
    <scope>NUCLEOTIDE SEQUENCE</scope>
</reference>
<gene>
    <name evidence="1" type="ORF">NPIL_208411</name>
</gene>
<name>A0A8X6NLG0_NEPPI</name>
<protein>
    <submittedName>
        <fullName evidence="1">Uncharacterized protein</fullName>
    </submittedName>
</protein>
<sequence>MKQSSGLRKDSVRGWAIAVCLDEGWVDYGRKLLREKLKLRGLFIVTFLIVSSRCHPLVTSTSDRPGENDDNNKPNTERSLRGVCLLGFSIYAVKRIHFFQFHVHNMEMYRIVKNVFELYVNLKELVEITRTSEIYYL</sequence>
<keyword evidence="2" id="KW-1185">Reference proteome</keyword>
<proteinExistence type="predicted"/>
<comment type="caution">
    <text evidence="1">The sequence shown here is derived from an EMBL/GenBank/DDBJ whole genome shotgun (WGS) entry which is preliminary data.</text>
</comment>
<dbReference type="AlphaFoldDB" id="A0A8X6NLG0"/>